<sequence length="89" mass="9857">MAIPENMNRIVDLPENSVLVMTVAQIFYEQGMPAIVVIVGETERERSMLITLNRERRSNANLVAYLALDITVANLVMPIGALPSICLQT</sequence>
<dbReference type="Proteomes" id="UP000247152">
    <property type="component" value="Unassembled WGS sequence"/>
</dbReference>
<comment type="caution">
    <text evidence="2">The sequence shown here is derived from an EMBL/GenBank/DDBJ whole genome shotgun (WGS) entry which is preliminary data.</text>
</comment>
<protein>
    <submittedName>
        <fullName evidence="2">Uncharacterized protein</fullName>
    </submittedName>
</protein>
<keyword evidence="1" id="KW-0812">Transmembrane</keyword>
<accession>A0A317U6K0</accession>
<feature type="transmembrane region" description="Helical" evidence="1">
    <location>
        <begin position="62"/>
        <end position="85"/>
    </location>
</feature>
<name>A0A317U6K0_9GAMM</name>
<evidence type="ECO:0000313" key="2">
    <source>
        <dbReference type="EMBL" id="PWY56152.1"/>
    </source>
</evidence>
<gene>
    <name evidence="2" type="ORF">DGG96_08395</name>
</gene>
<keyword evidence="1" id="KW-1133">Transmembrane helix</keyword>
<organism evidence="2 3">
    <name type="scientific">Legionella qingyii</name>
    <dbReference type="NCBI Taxonomy" id="2184757"/>
    <lineage>
        <taxon>Bacteria</taxon>
        <taxon>Pseudomonadati</taxon>
        <taxon>Pseudomonadota</taxon>
        <taxon>Gammaproteobacteria</taxon>
        <taxon>Legionellales</taxon>
        <taxon>Legionellaceae</taxon>
        <taxon>Legionella</taxon>
    </lineage>
</organism>
<dbReference type="AlphaFoldDB" id="A0A317U6K0"/>
<evidence type="ECO:0000256" key="1">
    <source>
        <dbReference type="SAM" id="Phobius"/>
    </source>
</evidence>
<dbReference type="EMBL" id="QHJG01000011">
    <property type="protein sequence ID" value="PWY56152.1"/>
    <property type="molecule type" value="Genomic_DNA"/>
</dbReference>
<reference evidence="2 3" key="1">
    <citation type="submission" date="2018-05" db="EMBL/GenBank/DDBJ databases">
        <title>Legionella qingyii sp.nov., whole genome shotgun sequence.</title>
        <authorList>
            <person name="Wu H."/>
            <person name="Zhu Q."/>
            <person name="Hu C."/>
        </authorList>
    </citation>
    <scope>NUCLEOTIDE SEQUENCE [LARGE SCALE GENOMIC DNA]</scope>
    <source>
        <strain evidence="2 3">HEB18</strain>
    </source>
</reference>
<evidence type="ECO:0000313" key="3">
    <source>
        <dbReference type="Proteomes" id="UP000247152"/>
    </source>
</evidence>
<proteinExistence type="predicted"/>
<keyword evidence="1" id="KW-0472">Membrane</keyword>
<dbReference type="RefSeq" id="WP_110142281.1">
    <property type="nucleotide sequence ID" value="NZ_QHJG01000011.1"/>
</dbReference>